<proteinExistence type="predicted"/>
<name>A0A2N4UW27_9GAMM</name>
<dbReference type="Proteomes" id="UP000234420">
    <property type="component" value="Unassembled WGS sequence"/>
</dbReference>
<dbReference type="Gene3D" id="3.30.65.10">
    <property type="entry name" value="Bacterial Topoisomerase I, domain 1"/>
    <property type="match status" value="1"/>
</dbReference>
<evidence type="ECO:0000256" key="1">
    <source>
        <dbReference type="SAM" id="Phobius"/>
    </source>
</evidence>
<dbReference type="EMBL" id="NPIB01000002">
    <property type="protein sequence ID" value="PLC59218.1"/>
    <property type="molecule type" value="Genomic_DNA"/>
</dbReference>
<keyword evidence="1" id="KW-1133">Transmembrane helix</keyword>
<evidence type="ECO:0000313" key="2">
    <source>
        <dbReference type="EMBL" id="PLC59218.1"/>
    </source>
</evidence>
<evidence type="ECO:0000313" key="3">
    <source>
        <dbReference type="Proteomes" id="UP000234420"/>
    </source>
</evidence>
<keyword evidence="3" id="KW-1185">Reference proteome</keyword>
<keyword evidence="1" id="KW-0472">Membrane</keyword>
<gene>
    <name evidence="2" type="ORF">CIK00_02840</name>
</gene>
<comment type="caution">
    <text evidence="2">The sequence shown here is derived from an EMBL/GenBank/DDBJ whole genome shotgun (WGS) entry which is preliminary data.</text>
</comment>
<keyword evidence="1" id="KW-0812">Transmembrane</keyword>
<dbReference type="AlphaFoldDB" id="A0A2N4UW27"/>
<dbReference type="RefSeq" id="WP_101767421.1">
    <property type="nucleotide sequence ID" value="NZ_BPPU01000003.1"/>
</dbReference>
<accession>A0A2N4UW27</accession>
<sequence>MLDIITGHPITFSICALAVIKLLYDELMVRVKGEHLPKCPKCKKPMITKVAKQGKHIGKPFWGCVDYRKTGCDGFRTKGLFDKDEVSLTEIEYQKKLRKNDNK</sequence>
<evidence type="ECO:0008006" key="4">
    <source>
        <dbReference type="Google" id="ProtNLM"/>
    </source>
</evidence>
<protein>
    <recommendedName>
        <fullName evidence="4">DNA topoisomerase type IA zn finger domain-containing protein</fullName>
    </recommendedName>
</protein>
<reference evidence="2 3" key="1">
    <citation type="journal article" date="2018" name="Syst. Appl. Microbiol.">
        <title>Photobacterium carnosum sp. nov., isolated from spoiled modified atmosphere packaged poultry meat.</title>
        <authorList>
            <person name="Hilgarth M."/>
            <person name="Fuertes S."/>
            <person name="Ehrmann M."/>
            <person name="Vogel R.F."/>
        </authorList>
    </citation>
    <scope>NUCLEOTIDE SEQUENCE [LARGE SCALE GENOMIC DNA]</scope>
    <source>
        <strain evidence="2 3">TMW 2.2021</strain>
    </source>
</reference>
<feature type="transmembrane region" description="Helical" evidence="1">
    <location>
        <begin position="6"/>
        <end position="24"/>
    </location>
</feature>
<organism evidence="2 3">
    <name type="scientific">Photobacterium carnosum</name>
    <dbReference type="NCBI Taxonomy" id="2023717"/>
    <lineage>
        <taxon>Bacteria</taxon>
        <taxon>Pseudomonadati</taxon>
        <taxon>Pseudomonadota</taxon>
        <taxon>Gammaproteobacteria</taxon>
        <taxon>Vibrionales</taxon>
        <taxon>Vibrionaceae</taxon>
        <taxon>Photobacterium</taxon>
    </lineage>
</organism>